<keyword evidence="2" id="KW-1185">Reference proteome</keyword>
<name>A0A4Y2SEX9_ARAVE</name>
<gene>
    <name evidence="1" type="ORF">AVEN_202225_1</name>
</gene>
<evidence type="ECO:0000313" key="1">
    <source>
        <dbReference type="EMBL" id="GBN86794.1"/>
    </source>
</evidence>
<reference evidence="1 2" key="1">
    <citation type="journal article" date="2019" name="Sci. Rep.">
        <title>Orb-weaving spider Araneus ventricosus genome elucidates the spidroin gene catalogue.</title>
        <authorList>
            <person name="Kono N."/>
            <person name="Nakamura H."/>
            <person name="Ohtoshi R."/>
            <person name="Moran D.A.P."/>
            <person name="Shinohara A."/>
            <person name="Yoshida Y."/>
            <person name="Fujiwara M."/>
            <person name="Mori M."/>
            <person name="Tomita M."/>
            <person name="Arakawa K."/>
        </authorList>
    </citation>
    <scope>NUCLEOTIDE SEQUENCE [LARGE SCALE GENOMIC DNA]</scope>
</reference>
<dbReference type="Proteomes" id="UP000499080">
    <property type="component" value="Unassembled WGS sequence"/>
</dbReference>
<sequence>MAVFEILVNFDQLKERIRQSFSQQALLWGDGPQWTVLAHSFNLKRRIQKCVLVNYASFPFAVPRDAWHWPRLLQATSPTRGRAPVETSYSPLSPVPLTCFLAVLFGFGFGY</sequence>
<accession>A0A4Y2SEX9</accession>
<organism evidence="1 2">
    <name type="scientific">Araneus ventricosus</name>
    <name type="common">Orbweaver spider</name>
    <name type="synonym">Epeira ventricosa</name>
    <dbReference type="NCBI Taxonomy" id="182803"/>
    <lineage>
        <taxon>Eukaryota</taxon>
        <taxon>Metazoa</taxon>
        <taxon>Ecdysozoa</taxon>
        <taxon>Arthropoda</taxon>
        <taxon>Chelicerata</taxon>
        <taxon>Arachnida</taxon>
        <taxon>Araneae</taxon>
        <taxon>Araneomorphae</taxon>
        <taxon>Entelegynae</taxon>
        <taxon>Araneoidea</taxon>
        <taxon>Araneidae</taxon>
        <taxon>Araneus</taxon>
    </lineage>
</organism>
<dbReference type="AlphaFoldDB" id="A0A4Y2SEX9"/>
<evidence type="ECO:0000313" key="2">
    <source>
        <dbReference type="Proteomes" id="UP000499080"/>
    </source>
</evidence>
<protein>
    <submittedName>
        <fullName evidence="1">Uncharacterized protein</fullName>
    </submittedName>
</protein>
<comment type="caution">
    <text evidence="1">The sequence shown here is derived from an EMBL/GenBank/DDBJ whole genome shotgun (WGS) entry which is preliminary data.</text>
</comment>
<proteinExistence type="predicted"/>
<dbReference type="EMBL" id="BGPR01021463">
    <property type="protein sequence ID" value="GBN86794.1"/>
    <property type="molecule type" value="Genomic_DNA"/>
</dbReference>